<proteinExistence type="predicted"/>
<name>A0A5N3R4D9_9VIBR</name>
<dbReference type="RefSeq" id="WP_150869577.1">
    <property type="nucleotide sequence ID" value="NZ_VWSE01000004.1"/>
</dbReference>
<gene>
    <name evidence="1" type="ORF">F2P58_09350</name>
</gene>
<organism evidence="1 2">
    <name type="scientific">Vibrio fortis</name>
    <dbReference type="NCBI Taxonomy" id="212667"/>
    <lineage>
        <taxon>Bacteria</taxon>
        <taxon>Pseudomonadati</taxon>
        <taxon>Pseudomonadota</taxon>
        <taxon>Gammaproteobacteria</taxon>
        <taxon>Vibrionales</taxon>
        <taxon>Vibrionaceae</taxon>
        <taxon>Vibrio</taxon>
    </lineage>
</organism>
<dbReference type="Proteomes" id="UP000326789">
    <property type="component" value="Unassembled WGS sequence"/>
</dbReference>
<protein>
    <submittedName>
        <fullName evidence="1">Uncharacterized protein</fullName>
    </submittedName>
</protein>
<evidence type="ECO:0000313" key="2">
    <source>
        <dbReference type="Proteomes" id="UP000326789"/>
    </source>
</evidence>
<comment type="caution">
    <text evidence="1">The sequence shown here is derived from an EMBL/GenBank/DDBJ whole genome shotgun (WGS) entry which is preliminary data.</text>
</comment>
<sequence length="95" mass="11090">MKDKKLYIVSDWSTFSVAEAHDHYSALEKVYASKNYRLIPRKELSEYSVSHAMSCEYTRENMAKFNNCPDETGIVLLMDQLAETHHYQLTDAFYA</sequence>
<reference evidence="1 2" key="1">
    <citation type="submission" date="2019-09" db="EMBL/GenBank/DDBJ databases">
        <title>Whole genome sequence of Vibrio fortis.</title>
        <authorList>
            <person name="Das S.K."/>
        </authorList>
    </citation>
    <scope>NUCLEOTIDE SEQUENCE [LARGE SCALE GENOMIC DNA]</scope>
    <source>
        <strain evidence="1 2">AN60</strain>
    </source>
</reference>
<dbReference type="EMBL" id="VWSE01000004">
    <property type="protein sequence ID" value="KAB0289276.1"/>
    <property type="molecule type" value="Genomic_DNA"/>
</dbReference>
<evidence type="ECO:0000313" key="1">
    <source>
        <dbReference type="EMBL" id="KAB0289276.1"/>
    </source>
</evidence>
<accession>A0A5N3R4D9</accession>
<dbReference type="AlphaFoldDB" id="A0A5N3R4D9"/>